<accession>A0AAN7VIY7</accession>
<dbReference type="GO" id="GO:0022857">
    <property type="term" value="F:transmembrane transporter activity"/>
    <property type="evidence" value="ECO:0007669"/>
    <property type="project" value="InterPro"/>
</dbReference>
<comment type="subcellular location">
    <subcellularLocation>
        <location evidence="1">Membrane</location>
        <topology evidence="1">Multi-pass membrane protein</topology>
    </subcellularLocation>
</comment>
<feature type="transmembrane region" description="Helical" evidence="6">
    <location>
        <begin position="7"/>
        <end position="25"/>
    </location>
</feature>
<feature type="transmembrane region" description="Helical" evidence="6">
    <location>
        <begin position="369"/>
        <end position="386"/>
    </location>
</feature>
<dbReference type="AlphaFoldDB" id="A0AAN7VIY7"/>
<gene>
    <name evidence="7" type="ORF">RI129_003777</name>
</gene>
<reference evidence="7 8" key="1">
    <citation type="journal article" date="2024" name="Insects">
        <title>An Improved Chromosome-Level Genome Assembly of the Firefly Pyrocoelia pectoralis.</title>
        <authorList>
            <person name="Fu X."/>
            <person name="Meyer-Rochow V.B."/>
            <person name="Ballantyne L."/>
            <person name="Zhu X."/>
        </authorList>
    </citation>
    <scope>NUCLEOTIDE SEQUENCE [LARGE SCALE GENOMIC DNA]</scope>
    <source>
        <strain evidence="7">XCY_ONT2</strain>
    </source>
</reference>
<feature type="transmembrane region" description="Helical" evidence="6">
    <location>
        <begin position="244"/>
        <end position="267"/>
    </location>
</feature>
<dbReference type="InterPro" id="IPR011701">
    <property type="entry name" value="MFS"/>
</dbReference>
<feature type="transmembrane region" description="Helical" evidence="6">
    <location>
        <begin position="214"/>
        <end position="232"/>
    </location>
</feature>
<evidence type="ECO:0000256" key="6">
    <source>
        <dbReference type="SAM" id="Phobius"/>
    </source>
</evidence>
<dbReference type="Pfam" id="PF07690">
    <property type="entry name" value="MFS_1"/>
    <property type="match status" value="1"/>
</dbReference>
<proteinExistence type="predicted"/>
<dbReference type="SUPFAM" id="SSF103473">
    <property type="entry name" value="MFS general substrate transporter"/>
    <property type="match status" value="1"/>
</dbReference>
<dbReference type="PRINTS" id="PR01035">
    <property type="entry name" value="TCRTETA"/>
</dbReference>
<evidence type="ECO:0000256" key="1">
    <source>
        <dbReference type="ARBA" id="ARBA00004141"/>
    </source>
</evidence>
<dbReference type="Proteomes" id="UP001329430">
    <property type="component" value="Chromosome 2"/>
</dbReference>
<evidence type="ECO:0000313" key="8">
    <source>
        <dbReference type="Proteomes" id="UP001329430"/>
    </source>
</evidence>
<dbReference type="InterPro" id="IPR036259">
    <property type="entry name" value="MFS_trans_sf"/>
</dbReference>
<evidence type="ECO:0000256" key="3">
    <source>
        <dbReference type="ARBA" id="ARBA00022692"/>
    </source>
</evidence>
<dbReference type="GO" id="GO:0016020">
    <property type="term" value="C:membrane"/>
    <property type="evidence" value="ECO:0007669"/>
    <property type="project" value="UniProtKB-SubCell"/>
</dbReference>
<feature type="transmembrane region" description="Helical" evidence="6">
    <location>
        <begin position="302"/>
        <end position="320"/>
    </location>
</feature>
<feature type="transmembrane region" description="Helical" evidence="6">
    <location>
        <begin position="68"/>
        <end position="84"/>
    </location>
</feature>
<dbReference type="PANTHER" id="PTHR23504">
    <property type="entry name" value="MAJOR FACILITATOR SUPERFAMILY DOMAIN-CONTAINING PROTEIN 10"/>
    <property type="match status" value="1"/>
</dbReference>
<comment type="caution">
    <text evidence="7">The sequence shown here is derived from an EMBL/GenBank/DDBJ whole genome shotgun (WGS) entry which is preliminary data.</text>
</comment>
<feature type="transmembrane region" description="Helical" evidence="6">
    <location>
        <begin position="37"/>
        <end position="56"/>
    </location>
</feature>
<keyword evidence="2" id="KW-0813">Transport</keyword>
<evidence type="ECO:0000313" key="7">
    <source>
        <dbReference type="EMBL" id="KAK5648885.1"/>
    </source>
</evidence>
<feature type="transmembrane region" description="Helical" evidence="6">
    <location>
        <begin position="341"/>
        <end position="363"/>
    </location>
</feature>
<dbReference type="InterPro" id="IPR001958">
    <property type="entry name" value="Tet-R_TetA/multi-R_MdtG-like"/>
</dbReference>
<evidence type="ECO:0008006" key="9">
    <source>
        <dbReference type="Google" id="ProtNLM"/>
    </source>
</evidence>
<sequence>MELNVKFYLICFLDSLALGLFLPILSTHITTLGGTHTILGTLATLYTISRLFAGSLTRSWSDTFGKKAALLFILAINYIVYLPFGTTKSYVNLIVLRLVVGLTSQTQSICNSFISEFNSKESLPNVQSVTNVLAVAGFVVGPMIAGALYGETDGFYYICRFAAILLFICILIAVTLPNSTGTSSEVNLTFLTRAVSDLQKKFSKIGKLKFKEDWHIIALKFLHSVSATVFFMKFSMLLKVHYKLSSVIIGCTYSYQGSLTFLAPFIIPFINISKSNSSTVISLFIATVGFMGLCFAKTYDWYLISFIPMILAHTLLNATWKKAFTERSSKDYEIEGVQDGIGDIASIITPFIFGIFCDLYGVYALQSYTIIPMLLSILIAVITICPPSPIKRVEKKID</sequence>
<keyword evidence="5 6" id="KW-0472">Membrane</keyword>
<keyword evidence="8" id="KW-1185">Reference proteome</keyword>
<keyword evidence="3 6" id="KW-0812">Transmembrane</keyword>
<dbReference type="PANTHER" id="PTHR23504:SF14">
    <property type="entry name" value="MAJOR FACILITATOR SUPERFAMILY DOMAIN-CONTAINING PROTEIN 9"/>
    <property type="match status" value="1"/>
</dbReference>
<feature type="transmembrane region" description="Helical" evidence="6">
    <location>
        <begin position="155"/>
        <end position="176"/>
    </location>
</feature>
<evidence type="ECO:0000256" key="2">
    <source>
        <dbReference type="ARBA" id="ARBA00022448"/>
    </source>
</evidence>
<name>A0AAN7VIY7_9COLE</name>
<protein>
    <recommendedName>
        <fullName evidence="9">Major facilitator superfamily (MFS) profile domain-containing protein</fullName>
    </recommendedName>
</protein>
<evidence type="ECO:0000256" key="4">
    <source>
        <dbReference type="ARBA" id="ARBA00022989"/>
    </source>
</evidence>
<dbReference type="Gene3D" id="1.20.1250.20">
    <property type="entry name" value="MFS general substrate transporter like domains"/>
    <property type="match status" value="1"/>
</dbReference>
<evidence type="ECO:0000256" key="5">
    <source>
        <dbReference type="ARBA" id="ARBA00023136"/>
    </source>
</evidence>
<dbReference type="EMBL" id="JAVRBK010000002">
    <property type="protein sequence ID" value="KAK5648885.1"/>
    <property type="molecule type" value="Genomic_DNA"/>
</dbReference>
<feature type="transmembrane region" description="Helical" evidence="6">
    <location>
        <begin position="126"/>
        <end position="149"/>
    </location>
</feature>
<organism evidence="7 8">
    <name type="scientific">Pyrocoelia pectoralis</name>
    <dbReference type="NCBI Taxonomy" id="417401"/>
    <lineage>
        <taxon>Eukaryota</taxon>
        <taxon>Metazoa</taxon>
        <taxon>Ecdysozoa</taxon>
        <taxon>Arthropoda</taxon>
        <taxon>Hexapoda</taxon>
        <taxon>Insecta</taxon>
        <taxon>Pterygota</taxon>
        <taxon>Neoptera</taxon>
        <taxon>Endopterygota</taxon>
        <taxon>Coleoptera</taxon>
        <taxon>Polyphaga</taxon>
        <taxon>Elateriformia</taxon>
        <taxon>Elateroidea</taxon>
        <taxon>Lampyridae</taxon>
        <taxon>Lampyrinae</taxon>
        <taxon>Pyrocoelia</taxon>
    </lineage>
</organism>
<keyword evidence="4 6" id="KW-1133">Transmembrane helix</keyword>
<feature type="transmembrane region" description="Helical" evidence="6">
    <location>
        <begin position="279"/>
        <end position="296"/>
    </location>
</feature>